<evidence type="ECO:0000256" key="1">
    <source>
        <dbReference type="ARBA" id="ARBA00006987"/>
    </source>
</evidence>
<dbReference type="AlphaFoldDB" id="A0A917MPK6"/>
<reference evidence="3 4" key="1">
    <citation type="journal article" date="2014" name="Int. J. Syst. Evol. Microbiol.">
        <title>Complete genome sequence of Corynebacterium casei LMG S-19264T (=DSM 44701T), isolated from a smear-ripened cheese.</title>
        <authorList>
            <consortium name="US DOE Joint Genome Institute (JGI-PGF)"/>
            <person name="Walter F."/>
            <person name="Albersmeier A."/>
            <person name="Kalinowski J."/>
            <person name="Ruckert C."/>
        </authorList>
    </citation>
    <scope>NUCLEOTIDE SEQUENCE [LARGE SCALE GENOMIC DNA]</scope>
    <source>
        <strain evidence="3 4">CCM 8669</strain>
    </source>
</reference>
<dbReference type="Pfam" id="PF03401">
    <property type="entry name" value="TctC"/>
    <property type="match status" value="1"/>
</dbReference>
<dbReference type="Gene3D" id="3.40.190.150">
    <property type="entry name" value="Bordetella uptake gene, domain 1"/>
    <property type="match status" value="1"/>
</dbReference>
<evidence type="ECO:0000256" key="2">
    <source>
        <dbReference type="SAM" id="Phobius"/>
    </source>
</evidence>
<dbReference type="EMBL" id="BMDC01000001">
    <property type="protein sequence ID" value="GGH56700.1"/>
    <property type="molecule type" value="Genomic_DNA"/>
</dbReference>
<dbReference type="Proteomes" id="UP000600171">
    <property type="component" value="Unassembled WGS sequence"/>
</dbReference>
<feature type="transmembrane region" description="Helical" evidence="2">
    <location>
        <begin position="27"/>
        <end position="48"/>
    </location>
</feature>
<protein>
    <submittedName>
        <fullName evidence="3">Tricarboxylic transport membrane protein</fullName>
    </submittedName>
</protein>
<evidence type="ECO:0000313" key="4">
    <source>
        <dbReference type="Proteomes" id="UP000600171"/>
    </source>
</evidence>
<dbReference type="PIRSF" id="PIRSF017082">
    <property type="entry name" value="YflP"/>
    <property type="match status" value="1"/>
</dbReference>
<keyword evidence="2" id="KW-1133">Transmembrane helix</keyword>
<accession>A0A917MPK6</accession>
<organism evidence="3 4">
    <name type="scientific">Rothia aerolata</name>
    <dbReference type="NCBI Taxonomy" id="1812262"/>
    <lineage>
        <taxon>Bacteria</taxon>
        <taxon>Bacillati</taxon>
        <taxon>Actinomycetota</taxon>
        <taxon>Actinomycetes</taxon>
        <taxon>Micrococcales</taxon>
        <taxon>Micrococcaceae</taxon>
        <taxon>Rothia</taxon>
    </lineage>
</organism>
<dbReference type="Gene3D" id="3.40.190.10">
    <property type="entry name" value="Periplasmic binding protein-like II"/>
    <property type="match status" value="1"/>
</dbReference>
<keyword evidence="2" id="KW-0472">Membrane</keyword>
<dbReference type="PANTHER" id="PTHR42928">
    <property type="entry name" value="TRICARBOXYLATE-BINDING PROTEIN"/>
    <property type="match status" value="1"/>
</dbReference>
<dbReference type="CDD" id="cd07012">
    <property type="entry name" value="PBP2_Bug_TTT"/>
    <property type="match status" value="1"/>
</dbReference>
<dbReference type="PANTHER" id="PTHR42928:SF3">
    <property type="entry name" value="UPF0065 PROTEIN YFLP"/>
    <property type="match status" value="1"/>
</dbReference>
<sequence>MESQNISPETTSPHTQGIRITKKQSKWLTVVGGVFSAAVIGSALFVSASSAESGSGLRSSMTIVAPAAAGGGWDTVAREMQQAQRANGIVNNTQVVNMPGAAGTIALENLGVLAGEPNHLMVGGTGQLAGYLQYGSKTTYDDVTPLAVTVEEYDVIVVPADSPYNSLDELVTAWKQDPSSVAWTGGGAFDQLVVADLALSSGLDVDDMVYVNSDGGGEATQAMINGTAQASASGYPDTIDQIEAGRLKALALVAEEPVEGIDIPTTVEQGHDVTLANWRILLAPGKLSDEEKSELESIVVETVETPEWQAAIENYHWNENVITGDELKSFLQEETEKISDLQEELGL</sequence>
<gene>
    <name evidence="3" type="ORF">GCM10007359_01070</name>
</gene>
<evidence type="ECO:0000313" key="3">
    <source>
        <dbReference type="EMBL" id="GGH56700.1"/>
    </source>
</evidence>
<keyword evidence="2" id="KW-0812">Transmembrane</keyword>
<comment type="caution">
    <text evidence="3">The sequence shown here is derived from an EMBL/GenBank/DDBJ whole genome shotgun (WGS) entry which is preliminary data.</text>
</comment>
<comment type="similarity">
    <text evidence="1">Belongs to the UPF0065 (bug) family.</text>
</comment>
<dbReference type="SUPFAM" id="SSF53850">
    <property type="entry name" value="Periplasmic binding protein-like II"/>
    <property type="match status" value="1"/>
</dbReference>
<dbReference type="InterPro" id="IPR042100">
    <property type="entry name" value="Bug_dom1"/>
</dbReference>
<keyword evidence="4" id="KW-1185">Reference proteome</keyword>
<proteinExistence type="inferred from homology"/>
<dbReference type="InterPro" id="IPR005064">
    <property type="entry name" value="BUG"/>
</dbReference>
<name>A0A917MPK6_9MICC</name>